<evidence type="ECO:0000256" key="3">
    <source>
        <dbReference type="ARBA" id="ARBA00037882"/>
    </source>
</evidence>
<evidence type="ECO:0000256" key="1">
    <source>
        <dbReference type="ARBA" id="ARBA00023002"/>
    </source>
</evidence>
<dbReference type="RefSeq" id="WP_157167346.1">
    <property type="nucleotide sequence ID" value="NZ_WPNZ01000013.1"/>
</dbReference>
<dbReference type="InterPro" id="IPR016187">
    <property type="entry name" value="CTDL_fold"/>
</dbReference>
<dbReference type="InterPro" id="IPR024775">
    <property type="entry name" value="DinB-like"/>
</dbReference>
<dbReference type="AlphaFoldDB" id="A0A6L6X2A8"/>
<evidence type="ECO:0000259" key="4">
    <source>
        <dbReference type="Pfam" id="PF03781"/>
    </source>
</evidence>
<dbReference type="InterPro" id="IPR042095">
    <property type="entry name" value="SUMF_sf"/>
</dbReference>
<dbReference type="InterPro" id="IPR005532">
    <property type="entry name" value="SUMF_dom"/>
</dbReference>
<dbReference type="Pfam" id="PF03781">
    <property type="entry name" value="FGE-sulfatase"/>
    <property type="match status" value="1"/>
</dbReference>
<accession>A0A6L6X2A8</accession>
<dbReference type="SUPFAM" id="SSF56436">
    <property type="entry name" value="C-type lectin-like"/>
    <property type="match status" value="1"/>
</dbReference>
<keyword evidence="7" id="KW-1185">Reference proteome</keyword>
<reference evidence="6 7" key="1">
    <citation type="submission" date="2019-11" db="EMBL/GenBank/DDBJ databases">
        <title>Streptomyces typhae sp. nov., a novel endophytic actinomycete isolated from the root of cattail pollen (Typha angustifolia L.).</title>
        <authorList>
            <person name="Peng C."/>
        </authorList>
    </citation>
    <scope>NUCLEOTIDE SEQUENCE [LARGE SCALE GENOMIC DNA]</scope>
    <source>
        <strain evidence="7">p1417</strain>
    </source>
</reference>
<dbReference type="GO" id="GO:0120147">
    <property type="term" value="F:formylglycine-generating oxidase activity"/>
    <property type="evidence" value="ECO:0007669"/>
    <property type="project" value="TreeGrafter"/>
</dbReference>
<evidence type="ECO:0000259" key="5">
    <source>
        <dbReference type="Pfam" id="PF12867"/>
    </source>
</evidence>
<evidence type="ECO:0000313" key="6">
    <source>
        <dbReference type="EMBL" id="MVO87817.1"/>
    </source>
</evidence>
<organism evidence="6 7">
    <name type="scientific">Streptomyces typhae</name>
    <dbReference type="NCBI Taxonomy" id="2681492"/>
    <lineage>
        <taxon>Bacteria</taxon>
        <taxon>Bacillati</taxon>
        <taxon>Actinomycetota</taxon>
        <taxon>Actinomycetes</taxon>
        <taxon>Kitasatosporales</taxon>
        <taxon>Streptomycetaceae</taxon>
        <taxon>Streptomyces</taxon>
    </lineage>
</organism>
<dbReference type="SUPFAM" id="SSF109854">
    <property type="entry name" value="DinB/YfiT-like putative metalloenzymes"/>
    <property type="match status" value="1"/>
</dbReference>
<keyword evidence="2" id="KW-0408">Iron</keyword>
<protein>
    <submittedName>
        <fullName evidence="6">SUMF1/EgtB/PvdO family nonheme iron enzyme</fullName>
    </submittedName>
</protein>
<dbReference type="Pfam" id="PF12867">
    <property type="entry name" value="DinB_2"/>
    <property type="match status" value="1"/>
</dbReference>
<evidence type="ECO:0000256" key="2">
    <source>
        <dbReference type="ARBA" id="ARBA00023004"/>
    </source>
</evidence>
<feature type="domain" description="Sulfatase-modifying factor enzyme-like" evidence="4">
    <location>
        <begin position="199"/>
        <end position="429"/>
    </location>
</feature>
<feature type="domain" description="DinB-like" evidence="5">
    <location>
        <begin position="27"/>
        <end position="162"/>
    </location>
</feature>
<dbReference type="PANTHER" id="PTHR23150:SF26">
    <property type="entry name" value="GENERIC METHYLTRANSFERASE"/>
    <property type="match status" value="1"/>
</dbReference>
<name>A0A6L6X2A8_9ACTN</name>
<proteinExistence type="predicted"/>
<gene>
    <name evidence="6" type="ORF">GPA10_24415</name>
</gene>
<evidence type="ECO:0000313" key="7">
    <source>
        <dbReference type="Proteomes" id="UP000483802"/>
    </source>
</evidence>
<dbReference type="InterPro" id="IPR034660">
    <property type="entry name" value="DinB/YfiT-like"/>
</dbReference>
<comment type="pathway">
    <text evidence="3">Amino-acid biosynthesis; ergothioneine biosynthesis.</text>
</comment>
<keyword evidence="1" id="KW-0560">Oxidoreductase</keyword>
<dbReference type="InterPro" id="IPR051043">
    <property type="entry name" value="Sulfatase_Mod_Factor_Kinase"/>
</dbReference>
<dbReference type="EMBL" id="WPNZ01000013">
    <property type="protein sequence ID" value="MVO87817.1"/>
    <property type="molecule type" value="Genomic_DNA"/>
</dbReference>
<dbReference type="PANTHER" id="PTHR23150">
    <property type="entry name" value="SULFATASE MODIFYING FACTOR 1, 2"/>
    <property type="match status" value="1"/>
</dbReference>
<comment type="caution">
    <text evidence="6">The sequence shown here is derived from an EMBL/GenBank/DDBJ whole genome shotgun (WGS) entry which is preliminary data.</text>
</comment>
<dbReference type="Proteomes" id="UP000483802">
    <property type="component" value="Unassembled WGS sequence"/>
</dbReference>
<sequence>MPGTPAARSIGRPLLRDLSRGQLTSYFTSTWDSYETLFRGVLDAPEAYCARVHPFRLPLVFYLAHTAAFSMRKLAMAGLVDSSETSAFDERMERGVSPEDPDELAGLTDWPSPETAWAYRKRVRGLVLRAVEDVPLSATMEPEAPLRALLMAIEHENIHLHTSIPLVRMLPSRLKETPQGWPAPVQEHTGAPVACDRGEGFVHCRGGPVQFGSTGTERDGFQWDNEWGRREAEVAPFAVAPHPVTNGQFLRFVEDDGYEKTDLWTTHGARLFLDRVSSGLPNSWLRADAGPYRYRGVFADTDMPWDWPVEVSRHEAVAYANWAGAGLLSEEQFHALLNQEFGGAGQVAHRNGDFNVGLQHGSPRPVRARGAVLGRGGTDFLGNVALWLEDDFTALDGNTFRVDPLYPDFSEPWFGRETGLLAGASYAARGHMADIGVMRDFMQNHMDQLAGILLTRPAP</sequence>
<dbReference type="Gene3D" id="3.90.1580.10">
    <property type="entry name" value="paralog of FGE (formylglycine-generating enzyme)"/>
    <property type="match status" value="1"/>
</dbReference>